<feature type="chain" id="PRO_5022067468" description="Outer membrane protein beta-barrel domain-containing protein" evidence="2">
    <location>
        <begin position="18"/>
        <end position="216"/>
    </location>
</feature>
<evidence type="ECO:0000256" key="1">
    <source>
        <dbReference type="ARBA" id="ARBA00022729"/>
    </source>
</evidence>
<evidence type="ECO:0000313" key="4">
    <source>
        <dbReference type="EMBL" id="BBM51494.1"/>
    </source>
</evidence>
<gene>
    <name evidence="4" type="ORF">JMUB3935_0461</name>
</gene>
<dbReference type="Gene3D" id="2.40.160.20">
    <property type="match status" value="1"/>
</dbReference>
<evidence type="ECO:0000313" key="5">
    <source>
        <dbReference type="Proteomes" id="UP000321378"/>
    </source>
</evidence>
<feature type="signal peptide" evidence="2">
    <location>
        <begin position="1"/>
        <end position="17"/>
    </location>
</feature>
<evidence type="ECO:0000259" key="3">
    <source>
        <dbReference type="Pfam" id="PF13505"/>
    </source>
</evidence>
<organism evidence="4 5">
    <name type="scientific">Leptotrichia trevisanii</name>
    <dbReference type="NCBI Taxonomy" id="109328"/>
    <lineage>
        <taxon>Bacteria</taxon>
        <taxon>Fusobacteriati</taxon>
        <taxon>Fusobacteriota</taxon>
        <taxon>Fusobacteriia</taxon>
        <taxon>Fusobacteriales</taxon>
        <taxon>Leptotrichiaceae</taxon>
        <taxon>Leptotrichia</taxon>
    </lineage>
</organism>
<dbReference type="RefSeq" id="WP_146995978.1">
    <property type="nucleotide sequence ID" value="NZ_AP019840.1"/>
</dbReference>
<dbReference type="SUPFAM" id="SSF56925">
    <property type="entry name" value="OMPA-like"/>
    <property type="match status" value="1"/>
</dbReference>
<evidence type="ECO:0000256" key="2">
    <source>
        <dbReference type="SAM" id="SignalP"/>
    </source>
</evidence>
<dbReference type="Pfam" id="PF13505">
    <property type="entry name" value="OMP_b-brl"/>
    <property type="match status" value="1"/>
</dbReference>
<dbReference type="InterPro" id="IPR027385">
    <property type="entry name" value="Beta-barrel_OMP"/>
</dbReference>
<dbReference type="Proteomes" id="UP000321378">
    <property type="component" value="Chromosome"/>
</dbReference>
<accession>A0A510KIL6</accession>
<dbReference type="EMBL" id="AP019840">
    <property type="protein sequence ID" value="BBM51494.1"/>
    <property type="molecule type" value="Genomic_DNA"/>
</dbReference>
<protein>
    <recommendedName>
        <fullName evidence="3">Outer membrane protein beta-barrel domain-containing protein</fullName>
    </recommendedName>
</protein>
<sequence>MKKVFLFGVLISSLSFANSNIIEFRAGVSPSSKFEVSPSKKAKTSYEISTEYRYLLTNNTEIGAGIAYQNHGKLKKFTDIEDTNLKVNVMDTKLYNSIPIYFTTRYNFKNETAVTPYIKANIGYSINVNNKNSSHYETIAKNTGTVLDSGELKKYSAKNGMYYAVGAGIQYKGFVADLSYQVNAAKIEGTRYDGRKDSGNANNRRVTLGFGYQFGF</sequence>
<dbReference type="AlphaFoldDB" id="A0A510KIL6"/>
<reference evidence="4 5" key="1">
    <citation type="submission" date="2019-07" db="EMBL/GenBank/DDBJ databases">
        <title>Complete Genome Sequence of Leptotrichia trevisanii Strain JMUB3935.</title>
        <authorList>
            <person name="Watanabe S."/>
            <person name="Cui L."/>
        </authorList>
    </citation>
    <scope>NUCLEOTIDE SEQUENCE [LARGE SCALE GENOMIC DNA]</scope>
    <source>
        <strain evidence="4 5">JMUB3935</strain>
    </source>
</reference>
<name>A0A510KIL6_9FUSO</name>
<feature type="domain" description="Outer membrane protein beta-barrel" evidence="3">
    <location>
        <begin position="23"/>
        <end position="214"/>
    </location>
</feature>
<proteinExistence type="predicted"/>
<keyword evidence="1 2" id="KW-0732">Signal</keyword>
<dbReference type="InterPro" id="IPR011250">
    <property type="entry name" value="OMP/PagP_B-barrel"/>
</dbReference>